<dbReference type="AlphaFoldDB" id="A0A916K922"/>
<dbReference type="Proteomes" id="UP000693672">
    <property type="component" value="Unassembled WGS sequence"/>
</dbReference>
<evidence type="ECO:0008006" key="4">
    <source>
        <dbReference type="Google" id="ProtNLM"/>
    </source>
</evidence>
<keyword evidence="1" id="KW-0812">Transmembrane</keyword>
<evidence type="ECO:0000313" key="3">
    <source>
        <dbReference type="Proteomes" id="UP000693672"/>
    </source>
</evidence>
<dbReference type="InterPro" id="IPR019635">
    <property type="entry name" value="DUF2500"/>
</dbReference>
<keyword evidence="1" id="KW-1133">Transmembrane helix</keyword>
<dbReference type="RefSeq" id="WP_246627660.1">
    <property type="nucleotide sequence ID" value="NZ_CAJVAS010000039.1"/>
</dbReference>
<keyword evidence="1" id="KW-0472">Membrane</keyword>
<feature type="transmembrane region" description="Helical" evidence="1">
    <location>
        <begin position="12"/>
        <end position="36"/>
    </location>
</feature>
<proteinExistence type="predicted"/>
<accession>A0A916K922</accession>
<reference evidence="2" key="1">
    <citation type="submission" date="2021-06" db="EMBL/GenBank/DDBJ databases">
        <authorList>
            <person name="Criscuolo A."/>
        </authorList>
    </citation>
    <scope>NUCLEOTIDE SEQUENCE</scope>
    <source>
        <strain evidence="2">CIP111600</strain>
    </source>
</reference>
<sequence length="122" mass="13304">MHVSFGGPPPLFSVLFTLIPIFVIGVFVFVIGKGLFTWMNNNASEKVVASATIVSKRTQVSGGSGDTSAHTSYYVTFQFENGDRIELHVRGADYGLMAEGDQGQLGYQGTRFLHFHRAGTGW</sequence>
<protein>
    <recommendedName>
        <fullName evidence="4">DUF2500 domain-containing protein</fullName>
    </recommendedName>
</protein>
<gene>
    <name evidence="2" type="ORF">PAESOLCIP111_05452</name>
</gene>
<dbReference type="Pfam" id="PF10694">
    <property type="entry name" value="DUF2500"/>
    <property type="match status" value="1"/>
</dbReference>
<organism evidence="2 3">
    <name type="scientific">Paenibacillus solanacearum</name>
    <dbReference type="NCBI Taxonomy" id="2048548"/>
    <lineage>
        <taxon>Bacteria</taxon>
        <taxon>Bacillati</taxon>
        <taxon>Bacillota</taxon>
        <taxon>Bacilli</taxon>
        <taxon>Bacillales</taxon>
        <taxon>Paenibacillaceae</taxon>
        <taxon>Paenibacillus</taxon>
    </lineage>
</organism>
<dbReference type="EMBL" id="CAJVAS010000039">
    <property type="protein sequence ID" value="CAG7647760.1"/>
    <property type="molecule type" value="Genomic_DNA"/>
</dbReference>
<name>A0A916K922_9BACL</name>
<evidence type="ECO:0000256" key="1">
    <source>
        <dbReference type="SAM" id="Phobius"/>
    </source>
</evidence>
<comment type="caution">
    <text evidence="2">The sequence shown here is derived from an EMBL/GenBank/DDBJ whole genome shotgun (WGS) entry which is preliminary data.</text>
</comment>
<keyword evidence="3" id="KW-1185">Reference proteome</keyword>
<evidence type="ECO:0000313" key="2">
    <source>
        <dbReference type="EMBL" id="CAG7647760.1"/>
    </source>
</evidence>